<proteinExistence type="predicted"/>
<dbReference type="Proteomes" id="UP000735302">
    <property type="component" value="Unassembled WGS sequence"/>
</dbReference>
<name>A0AAV4C6M2_9GAST</name>
<protein>
    <submittedName>
        <fullName evidence="2">Uncharacterized protein</fullName>
    </submittedName>
</protein>
<feature type="region of interest" description="Disordered" evidence="1">
    <location>
        <begin position="1"/>
        <end position="37"/>
    </location>
</feature>
<evidence type="ECO:0000313" key="2">
    <source>
        <dbReference type="EMBL" id="GFO26638.1"/>
    </source>
</evidence>
<sequence length="72" mass="8308">MPHSENVKVREAMEGHGNVEEDCGTRQEDKVTSDGRPQRAWRKIVEDDKKMKSLAMEDHGESGGRLWKTTRR</sequence>
<organism evidence="2 3">
    <name type="scientific">Plakobranchus ocellatus</name>
    <dbReference type="NCBI Taxonomy" id="259542"/>
    <lineage>
        <taxon>Eukaryota</taxon>
        <taxon>Metazoa</taxon>
        <taxon>Spiralia</taxon>
        <taxon>Lophotrochozoa</taxon>
        <taxon>Mollusca</taxon>
        <taxon>Gastropoda</taxon>
        <taxon>Heterobranchia</taxon>
        <taxon>Euthyneura</taxon>
        <taxon>Panpulmonata</taxon>
        <taxon>Sacoglossa</taxon>
        <taxon>Placobranchoidea</taxon>
        <taxon>Plakobranchidae</taxon>
        <taxon>Plakobranchus</taxon>
    </lineage>
</organism>
<gene>
    <name evidence="2" type="ORF">PoB_005314300</name>
</gene>
<comment type="caution">
    <text evidence="2">The sequence shown here is derived from an EMBL/GenBank/DDBJ whole genome shotgun (WGS) entry which is preliminary data.</text>
</comment>
<evidence type="ECO:0000256" key="1">
    <source>
        <dbReference type="SAM" id="MobiDB-lite"/>
    </source>
</evidence>
<feature type="region of interest" description="Disordered" evidence="1">
    <location>
        <begin position="52"/>
        <end position="72"/>
    </location>
</feature>
<dbReference type="AlphaFoldDB" id="A0AAV4C6M2"/>
<accession>A0AAV4C6M2</accession>
<reference evidence="2 3" key="1">
    <citation type="journal article" date="2021" name="Elife">
        <title>Chloroplast acquisition without the gene transfer in kleptoplastic sea slugs, Plakobranchus ocellatus.</title>
        <authorList>
            <person name="Maeda T."/>
            <person name="Takahashi S."/>
            <person name="Yoshida T."/>
            <person name="Shimamura S."/>
            <person name="Takaki Y."/>
            <person name="Nagai Y."/>
            <person name="Toyoda A."/>
            <person name="Suzuki Y."/>
            <person name="Arimoto A."/>
            <person name="Ishii H."/>
            <person name="Satoh N."/>
            <person name="Nishiyama T."/>
            <person name="Hasebe M."/>
            <person name="Maruyama T."/>
            <person name="Minagawa J."/>
            <person name="Obokata J."/>
            <person name="Shigenobu S."/>
        </authorList>
    </citation>
    <scope>NUCLEOTIDE SEQUENCE [LARGE SCALE GENOMIC DNA]</scope>
</reference>
<evidence type="ECO:0000313" key="3">
    <source>
        <dbReference type="Proteomes" id="UP000735302"/>
    </source>
</evidence>
<keyword evidence="3" id="KW-1185">Reference proteome</keyword>
<feature type="compositionally biased region" description="Basic and acidic residues" evidence="1">
    <location>
        <begin position="52"/>
        <end position="62"/>
    </location>
</feature>
<dbReference type="EMBL" id="BLXT01005852">
    <property type="protein sequence ID" value="GFO26638.1"/>
    <property type="molecule type" value="Genomic_DNA"/>
</dbReference>